<protein>
    <submittedName>
        <fullName evidence="6">Flagellar hook-basal body protein</fullName>
    </submittedName>
</protein>
<dbReference type="InterPro" id="IPR053967">
    <property type="entry name" value="LlgE_F_G-like_D1"/>
</dbReference>
<comment type="similarity">
    <text evidence="1 2">Belongs to the flagella basal body rod proteins family.</text>
</comment>
<keyword evidence="7" id="KW-1185">Reference proteome</keyword>
<feature type="domain" description="Flagellar basal body rod protein N-terminal" evidence="3">
    <location>
        <begin position="12"/>
        <end position="35"/>
    </location>
</feature>
<keyword evidence="6" id="KW-0969">Cilium</keyword>
<dbReference type="Pfam" id="PF22692">
    <property type="entry name" value="LlgE_F_G_D1"/>
    <property type="match status" value="1"/>
</dbReference>
<dbReference type="InterPro" id="IPR037925">
    <property type="entry name" value="FlgE/F/G-like"/>
</dbReference>
<dbReference type="Pfam" id="PF00460">
    <property type="entry name" value="Flg_bb_rod"/>
    <property type="match status" value="1"/>
</dbReference>
<evidence type="ECO:0000313" key="7">
    <source>
        <dbReference type="Proteomes" id="UP000309673"/>
    </source>
</evidence>
<dbReference type="PANTHER" id="PTHR30435">
    <property type="entry name" value="FLAGELLAR PROTEIN"/>
    <property type="match status" value="1"/>
</dbReference>
<evidence type="ECO:0000259" key="3">
    <source>
        <dbReference type="Pfam" id="PF00460"/>
    </source>
</evidence>
<evidence type="ECO:0000259" key="5">
    <source>
        <dbReference type="Pfam" id="PF22692"/>
    </source>
</evidence>
<dbReference type="RefSeq" id="WP_136778052.1">
    <property type="nucleotide sequence ID" value="NZ_SUPK01000005.1"/>
</dbReference>
<evidence type="ECO:0000256" key="1">
    <source>
        <dbReference type="ARBA" id="ARBA00009677"/>
    </source>
</evidence>
<evidence type="ECO:0000313" key="6">
    <source>
        <dbReference type="EMBL" id="TJY41918.1"/>
    </source>
</evidence>
<dbReference type="Proteomes" id="UP000309673">
    <property type="component" value="Unassembled WGS sequence"/>
</dbReference>
<accession>A0A4U0FBE5</accession>
<feature type="domain" description="Flagellar hook protein FlgE/F/G-like D1" evidence="5">
    <location>
        <begin position="96"/>
        <end position="167"/>
    </location>
</feature>
<feature type="domain" description="Flagellar basal-body/hook protein C-terminal" evidence="4">
    <location>
        <begin position="222"/>
        <end position="267"/>
    </location>
</feature>
<dbReference type="InterPro" id="IPR001444">
    <property type="entry name" value="Flag_bb_rod_N"/>
</dbReference>
<reference evidence="6 7" key="1">
    <citation type="submission" date="2019-04" db="EMBL/GenBank/DDBJ databases">
        <title>Cohnella sp. nov., isolated from soil.</title>
        <authorList>
            <person name="Kim W."/>
        </authorList>
    </citation>
    <scope>NUCLEOTIDE SEQUENCE [LARGE SCALE GENOMIC DNA]</scope>
    <source>
        <strain evidence="6 7">CAU 1483</strain>
    </source>
</reference>
<dbReference type="AlphaFoldDB" id="A0A4U0FBE5"/>
<comment type="caution">
    <text evidence="6">The sequence shown here is derived from an EMBL/GenBank/DDBJ whole genome shotgun (WGS) entry which is preliminary data.</text>
</comment>
<evidence type="ECO:0000256" key="2">
    <source>
        <dbReference type="RuleBase" id="RU362116"/>
    </source>
</evidence>
<name>A0A4U0FBE5_9BACL</name>
<dbReference type="SUPFAM" id="SSF117143">
    <property type="entry name" value="Flagellar hook protein flgE"/>
    <property type="match status" value="1"/>
</dbReference>
<dbReference type="InterPro" id="IPR020013">
    <property type="entry name" value="Flagellar_FlgE/F/G"/>
</dbReference>
<dbReference type="InterPro" id="IPR010930">
    <property type="entry name" value="Flg_bb/hook_C_dom"/>
</dbReference>
<keyword evidence="6" id="KW-0282">Flagellum</keyword>
<comment type="subcellular location">
    <subcellularLocation>
        <location evidence="2">Bacterial flagellum basal body</location>
    </subcellularLocation>
</comment>
<proteinExistence type="inferred from homology"/>
<sequence length="269" mass="28677">MNNSMIAASASMGALQRRLDILADNIANVNTVGYKRKTAVFEDLLTNMQPHEPDFRLPGRQTPMGFTQGWGAKLASIQLDLSQGTLLPTGNMNDVALEGNGLFEIGMPDGSRAYTRHGPFQLVPDGAGGDQKLVTAAGYSVLDDAGGEIIVPAGRTLNIAPEGTLTAVNADGSDPQTIGRMSLYTVEKPELVRQIGDNLYGIDADMLQSGVVRPVTTGVAVRQGFTEQSNVDMTEEMADLMMVQRAYQLSARALSSGEQMLGMANNLRG</sequence>
<dbReference type="Pfam" id="PF06429">
    <property type="entry name" value="Flg_bbr_C"/>
    <property type="match status" value="1"/>
</dbReference>
<dbReference type="EMBL" id="SUPK01000005">
    <property type="protein sequence ID" value="TJY41918.1"/>
    <property type="molecule type" value="Genomic_DNA"/>
</dbReference>
<dbReference type="NCBIfam" id="TIGR03506">
    <property type="entry name" value="FlgEFG_subfam"/>
    <property type="match status" value="1"/>
</dbReference>
<dbReference type="GO" id="GO:0071978">
    <property type="term" value="P:bacterial-type flagellum-dependent swarming motility"/>
    <property type="evidence" value="ECO:0007669"/>
    <property type="project" value="TreeGrafter"/>
</dbReference>
<dbReference type="GO" id="GO:0009425">
    <property type="term" value="C:bacterial-type flagellum basal body"/>
    <property type="evidence" value="ECO:0007669"/>
    <property type="project" value="UniProtKB-SubCell"/>
</dbReference>
<dbReference type="PANTHER" id="PTHR30435:SF19">
    <property type="entry name" value="FLAGELLAR BASAL-BODY ROD PROTEIN FLGG"/>
    <property type="match status" value="1"/>
</dbReference>
<evidence type="ECO:0000259" key="4">
    <source>
        <dbReference type="Pfam" id="PF06429"/>
    </source>
</evidence>
<gene>
    <name evidence="6" type="ORF">E5161_12005</name>
</gene>
<keyword evidence="6" id="KW-0966">Cell projection</keyword>
<organism evidence="6 7">
    <name type="scientific">Cohnella pontilimi</name>
    <dbReference type="NCBI Taxonomy" id="2564100"/>
    <lineage>
        <taxon>Bacteria</taxon>
        <taxon>Bacillati</taxon>
        <taxon>Bacillota</taxon>
        <taxon>Bacilli</taxon>
        <taxon>Bacillales</taxon>
        <taxon>Paenibacillaceae</taxon>
        <taxon>Cohnella</taxon>
    </lineage>
</organism>
<dbReference type="OrthoDB" id="9800375at2"/>
<keyword evidence="2" id="KW-0975">Bacterial flagellum</keyword>